<gene>
    <name evidence="2" type="ORF">CDQ91_02990</name>
</gene>
<evidence type="ECO:0000256" key="1">
    <source>
        <dbReference type="SAM" id="SignalP"/>
    </source>
</evidence>
<protein>
    <recommendedName>
        <fullName evidence="4">Autotransporter outer membrane beta-barrel domain-containing protein</fullName>
    </recommendedName>
</protein>
<evidence type="ECO:0008006" key="4">
    <source>
        <dbReference type="Google" id="ProtNLM"/>
    </source>
</evidence>
<sequence>MISHIYRSASLIAVSAALAVNPALAANLNWNGTTVDWGDGTNWGGTAPTSIDNVRITEQGNDPVLDGTAGVAGTINISSNAGNGSAIEPLLTLRNGATMTSGSTVLGLSVDQQGAANVSGATTRWTSTDFNVGNGGSGTLTLFDSATINTGSLAIGGTSGASGIVTVATLGK</sequence>
<feature type="chain" id="PRO_5012105711" description="Autotransporter outer membrane beta-barrel domain-containing protein" evidence="1">
    <location>
        <begin position="26"/>
        <end position="172"/>
    </location>
</feature>
<comment type="caution">
    <text evidence="2">The sequence shown here is derived from an EMBL/GenBank/DDBJ whole genome shotgun (WGS) entry which is preliminary data.</text>
</comment>
<dbReference type="AlphaFoldDB" id="A0A246K5U0"/>
<accession>A0A246K5U0</accession>
<dbReference type="NCBIfam" id="TIGR04393">
    <property type="entry name" value="rpt_T5SS_PEPC"/>
    <property type="match status" value="1"/>
</dbReference>
<dbReference type="RefSeq" id="WP_088471186.1">
    <property type="nucleotide sequence ID" value="NZ_NISJ01000001.1"/>
</dbReference>
<dbReference type="EMBL" id="NISJ01000001">
    <property type="protein sequence ID" value="OWR01376.1"/>
    <property type="molecule type" value="Genomic_DNA"/>
</dbReference>
<dbReference type="InterPro" id="IPR030895">
    <property type="entry name" value="T5SS_PEPC_rpt"/>
</dbReference>
<organism evidence="2 3">
    <name type="scientific">Sphingopyxis witflariensis</name>
    <dbReference type="NCBI Taxonomy" id="173675"/>
    <lineage>
        <taxon>Bacteria</taxon>
        <taxon>Pseudomonadati</taxon>
        <taxon>Pseudomonadota</taxon>
        <taxon>Alphaproteobacteria</taxon>
        <taxon>Sphingomonadales</taxon>
        <taxon>Sphingomonadaceae</taxon>
        <taxon>Sphingopyxis</taxon>
    </lineage>
</organism>
<evidence type="ECO:0000313" key="3">
    <source>
        <dbReference type="Proteomes" id="UP000197097"/>
    </source>
</evidence>
<dbReference type="Proteomes" id="UP000197097">
    <property type="component" value="Unassembled WGS sequence"/>
</dbReference>
<evidence type="ECO:0000313" key="2">
    <source>
        <dbReference type="EMBL" id="OWR01376.1"/>
    </source>
</evidence>
<feature type="signal peptide" evidence="1">
    <location>
        <begin position="1"/>
        <end position="25"/>
    </location>
</feature>
<name>A0A246K5U0_9SPHN</name>
<proteinExistence type="predicted"/>
<keyword evidence="1" id="KW-0732">Signal</keyword>
<dbReference type="OrthoDB" id="5760545at2"/>
<reference evidence="2 3" key="1">
    <citation type="journal article" date="2002" name="Int. J. Syst. Evol. Microbiol.">
        <title>Sphingopyxis witflariensis sp. nov., isolated from activated sludge.</title>
        <authorList>
            <person name="Kampfer P."/>
            <person name="Witzenberger R."/>
            <person name="Denner E.B."/>
            <person name="Busse H.J."/>
            <person name="Neef A."/>
        </authorList>
    </citation>
    <scope>NUCLEOTIDE SEQUENCE [LARGE SCALE GENOMIC DNA]</scope>
    <source>
        <strain evidence="2 3">DSM 14551</strain>
    </source>
</reference>
<keyword evidence="3" id="KW-1185">Reference proteome</keyword>